<dbReference type="Pfam" id="PF01554">
    <property type="entry name" value="MatE"/>
    <property type="match status" value="1"/>
</dbReference>
<protein>
    <recommendedName>
        <fullName evidence="4">Polysaccharide biosynthesis protein C-terminal domain-containing protein</fullName>
    </recommendedName>
</protein>
<evidence type="ECO:0008006" key="4">
    <source>
        <dbReference type="Google" id="ProtNLM"/>
    </source>
</evidence>
<dbReference type="InterPro" id="IPR002528">
    <property type="entry name" value="MATE_fam"/>
</dbReference>
<feature type="transmembrane region" description="Helical" evidence="2">
    <location>
        <begin position="201"/>
        <end position="221"/>
    </location>
</feature>
<dbReference type="AlphaFoldDB" id="A0A382N3R7"/>
<name>A0A382N3R7_9ZZZZ</name>
<feature type="transmembrane region" description="Helical" evidence="2">
    <location>
        <begin position="93"/>
        <end position="118"/>
    </location>
</feature>
<keyword evidence="2" id="KW-0812">Transmembrane</keyword>
<feature type="transmembrane region" description="Helical" evidence="2">
    <location>
        <begin position="170"/>
        <end position="189"/>
    </location>
</feature>
<dbReference type="PANTHER" id="PTHR43298">
    <property type="entry name" value="MULTIDRUG RESISTANCE PROTEIN NORM-RELATED"/>
    <property type="match status" value="1"/>
</dbReference>
<gene>
    <name evidence="3" type="ORF">METZ01_LOCUS308254</name>
</gene>
<keyword evidence="1" id="KW-0813">Transport</keyword>
<accession>A0A382N3R7</accession>
<sequence>MKEILLFSNLKRFGYESLQTLKLGIPVIIAQLLQVMMQFVDTVMAGHISSNDLAGLAIATALYHPVFLLMLGILFAVRVIISQLYGAGNSSEITANVIQGLWLSQALALISICILVYPEPVLNLMGYESEVIRVAGEYLRALCWGMPAVYAYIVLRTFNEGLSYTRPNMYISLLGLGINIIGNYTLMFGHFGFPALGAVGAGWSTSLVHWVMFAVLLAYCLKSTLFKSYRNYVSFKRPAWLYLREILRIGIPNGFSLTAEVGMFA</sequence>
<dbReference type="GO" id="GO:0005886">
    <property type="term" value="C:plasma membrane"/>
    <property type="evidence" value="ECO:0007669"/>
    <property type="project" value="TreeGrafter"/>
</dbReference>
<feature type="transmembrane region" description="Helical" evidence="2">
    <location>
        <begin position="60"/>
        <end position="81"/>
    </location>
</feature>
<organism evidence="3">
    <name type="scientific">marine metagenome</name>
    <dbReference type="NCBI Taxonomy" id="408172"/>
    <lineage>
        <taxon>unclassified sequences</taxon>
        <taxon>metagenomes</taxon>
        <taxon>ecological metagenomes</taxon>
    </lineage>
</organism>
<feature type="transmembrane region" description="Helical" evidence="2">
    <location>
        <begin position="138"/>
        <end position="158"/>
    </location>
</feature>
<dbReference type="InterPro" id="IPR050222">
    <property type="entry name" value="MATE_MdtK"/>
</dbReference>
<keyword evidence="2" id="KW-1133">Transmembrane helix</keyword>
<dbReference type="GO" id="GO:0042910">
    <property type="term" value="F:xenobiotic transmembrane transporter activity"/>
    <property type="evidence" value="ECO:0007669"/>
    <property type="project" value="InterPro"/>
</dbReference>
<evidence type="ECO:0000313" key="3">
    <source>
        <dbReference type="EMBL" id="SVC55400.1"/>
    </source>
</evidence>
<keyword evidence="2" id="KW-0472">Membrane</keyword>
<evidence type="ECO:0000256" key="2">
    <source>
        <dbReference type="SAM" id="Phobius"/>
    </source>
</evidence>
<dbReference type="GO" id="GO:0015297">
    <property type="term" value="F:antiporter activity"/>
    <property type="evidence" value="ECO:0007669"/>
    <property type="project" value="InterPro"/>
</dbReference>
<dbReference type="NCBIfam" id="TIGR00797">
    <property type="entry name" value="matE"/>
    <property type="match status" value="1"/>
</dbReference>
<evidence type="ECO:0000256" key="1">
    <source>
        <dbReference type="ARBA" id="ARBA00022448"/>
    </source>
</evidence>
<dbReference type="PANTHER" id="PTHR43298:SF2">
    <property type="entry name" value="FMN_FAD EXPORTER YEEO-RELATED"/>
    <property type="match status" value="1"/>
</dbReference>
<feature type="transmembrane region" description="Helical" evidence="2">
    <location>
        <begin position="21"/>
        <end position="40"/>
    </location>
</feature>
<dbReference type="EMBL" id="UINC01097577">
    <property type="protein sequence ID" value="SVC55400.1"/>
    <property type="molecule type" value="Genomic_DNA"/>
</dbReference>
<reference evidence="3" key="1">
    <citation type="submission" date="2018-05" db="EMBL/GenBank/DDBJ databases">
        <authorList>
            <person name="Lanie J.A."/>
            <person name="Ng W.-L."/>
            <person name="Kazmierczak K.M."/>
            <person name="Andrzejewski T.M."/>
            <person name="Davidsen T.M."/>
            <person name="Wayne K.J."/>
            <person name="Tettelin H."/>
            <person name="Glass J.I."/>
            <person name="Rusch D."/>
            <person name="Podicherti R."/>
            <person name="Tsui H.-C.T."/>
            <person name="Winkler M.E."/>
        </authorList>
    </citation>
    <scope>NUCLEOTIDE SEQUENCE</scope>
</reference>
<proteinExistence type="predicted"/>
<feature type="non-terminal residue" evidence="3">
    <location>
        <position position="265"/>
    </location>
</feature>